<dbReference type="OrthoDB" id="8566320at2"/>
<feature type="chain" id="PRO_5014308826" evidence="2">
    <location>
        <begin position="25"/>
        <end position="151"/>
    </location>
</feature>
<dbReference type="EMBL" id="FNVK01000004">
    <property type="protein sequence ID" value="SEF61393.1"/>
    <property type="molecule type" value="Genomic_DNA"/>
</dbReference>
<name>Q2Y7V1_NITMU</name>
<evidence type="ECO:0000313" key="4">
    <source>
        <dbReference type="EMBL" id="SEF61393.1"/>
    </source>
</evidence>
<feature type="compositionally biased region" description="Basic and acidic residues" evidence="1">
    <location>
        <begin position="72"/>
        <end position="100"/>
    </location>
</feature>
<dbReference type="Proteomes" id="UP000002718">
    <property type="component" value="Chromosome"/>
</dbReference>
<dbReference type="STRING" id="323848.Nmul_A1875"/>
<evidence type="ECO:0000256" key="1">
    <source>
        <dbReference type="SAM" id="MobiDB-lite"/>
    </source>
</evidence>
<feature type="compositionally biased region" description="Basic and acidic residues" evidence="1">
    <location>
        <begin position="109"/>
        <end position="136"/>
    </location>
</feature>
<keyword evidence="2" id="KW-0732">Signal</keyword>
<organism evidence="3 5">
    <name type="scientific">Nitrosospira multiformis (strain ATCC 25196 / NCIMB 11849 / C 71)</name>
    <dbReference type="NCBI Taxonomy" id="323848"/>
    <lineage>
        <taxon>Bacteria</taxon>
        <taxon>Pseudomonadati</taxon>
        <taxon>Pseudomonadota</taxon>
        <taxon>Betaproteobacteria</taxon>
        <taxon>Nitrosomonadales</taxon>
        <taxon>Nitrosomonadaceae</taxon>
        <taxon>Nitrosospira</taxon>
    </lineage>
</organism>
<dbReference type="Proteomes" id="UP000236751">
    <property type="component" value="Unassembled WGS sequence"/>
</dbReference>
<evidence type="ECO:0000313" key="3">
    <source>
        <dbReference type="EMBL" id="ABB75170.1"/>
    </source>
</evidence>
<accession>Q2Y7V1</accession>
<reference evidence="3 5" key="3">
    <citation type="journal article" date="2008" name="Appl. Environ. Microbiol.">
        <title>Complete genome sequence of Nitrosospira multiformis, an ammonia-oxidizing bacterium from the soil environment.</title>
        <authorList>
            <person name="Norton J.M."/>
            <person name="Klotz M.G."/>
            <person name="Stein L.Y."/>
            <person name="Arp D.J."/>
            <person name="Bottomley P.J."/>
            <person name="Chain P.S."/>
            <person name="Hauser L.J."/>
            <person name="Land M.L."/>
            <person name="Larimer F.W."/>
            <person name="Shin M.W."/>
            <person name="Starkenburg S.R."/>
        </authorList>
    </citation>
    <scope>NUCLEOTIDE SEQUENCE [LARGE SCALE GENOMIC DNA]</scope>
    <source>
        <strain evidence="3">ATCC 25196</strain>
        <strain evidence="5">ATCC 25196 / NCIMB 11849 / C 71</strain>
    </source>
</reference>
<feature type="signal peptide" evidence="2">
    <location>
        <begin position="1"/>
        <end position="24"/>
    </location>
</feature>
<evidence type="ECO:0000313" key="6">
    <source>
        <dbReference type="Proteomes" id="UP000236751"/>
    </source>
</evidence>
<dbReference type="HOGENOM" id="CLU_1729461_0_0_4"/>
<keyword evidence="5" id="KW-1185">Reference proteome</keyword>
<reference evidence="4 6" key="4">
    <citation type="submission" date="2016-10" db="EMBL/GenBank/DDBJ databases">
        <authorList>
            <person name="de Groot N.N."/>
        </authorList>
    </citation>
    <scope>NUCLEOTIDE SEQUENCE [LARGE SCALE GENOMIC DNA]</scope>
    <source>
        <strain evidence="4 6">Nl13</strain>
    </source>
</reference>
<dbReference type="KEGG" id="nmu:Nmul_A1875"/>
<feature type="compositionally biased region" description="Basic and acidic residues" evidence="1">
    <location>
        <begin position="42"/>
        <end position="53"/>
    </location>
</feature>
<dbReference type="RefSeq" id="WP_011381190.1">
    <property type="nucleotide sequence ID" value="NC_007614.1"/>
</dbReference>
<reference evidence="5" key="1">
    <citation type="submission" date="2005-08" db="EMBL/GenBank/DDBJ databases">
        <title>Complete sequence of chromosome 1 of Nitrosospira multiformis ATCC 25196.</title>
        <authorList>
            <person name="Copeland A."/>
            <person name="Lucas S."/>
            <person name="Lapidus A."/>
            <person name="Barry K."/>
            <person name="Detter J.C."/>
            <person name="Glavina T."/>
            <person name="Hammon N."/>
            <person name="Israni S."/>
            <person name="Pitluck S."/>
            <person name="Chain P."/>
            <person name="Malfatti S."/>
            <person name="Shin M."/>
            <person name="Vergez L."/>
            <person name="Schmutz J."/>
            <person name="Larimer F."/>
            <person name="Land M."/>
            <person name="Hauser L."/>
            <person name="Kyrpides N."/>
            <person name="Lykidis A."/>
            <person name="Richardson P."/>
        </authorList>
    </citation>
    <scope>NUCLEOTIDE SEQUENCE [LARGE SCALE GENOMIC DNA]</scope>
    <source>
        <strain evidence="5">ATCC 25196 / NCIMB 11849 / C 71</strain>
    </source>
</reference>
<dbReference type="EMBL" id="CP000103">
    <property type="protein sequence ID" value="ABB75170.1"/>
    <property type="molecule type" value="Genomic_DNA"/>
</dbReference>
<gene>
    <name evidence="3" type="ordered locus">Nmul_A1875</name>
    <name evidence="4" type="ORF">SAMN05216403_104144</name>
</gene>
<dbReference type="eggNOG" id="ENOG5031604">
    <property type="taxonomic scope" value="Bacteria"/>
</dbReference>
<reference evidence="3" key="2">
    <citation type="submission" date="2005-08" db="EMBL/GenBank/DDBJ databases">
        <title>Complete sequence of Chromosome 1 of Nitrosospira multiformis ATCC 25196.</title>
        <authorList>
            <consortium name="US DOE Joint Genome Institute"/>
            <person name="Copeland A."/>
            <person name="Lucas S."/>
            <person name="Lapidus A."/>
            <person name="Barry K."/>
            <person name="Detter J.C."/>
            <person name="Glavina T."/>
            <person name="Hammon N."/>
            <person name="Israni S."/>
            <person name="Pitluck S."/>
            <person name="Chain P."/>
            <person name="Malfatti S."/>
            <person name="Shin M."/>
            <person name="Vergez L."/>
            <person name="Schmutz J."/>
            <person name="Larimer F."/>
            <person name="Land M."/>
            <person name="Hauser L."/>
            <person name="Kyrpides N."/>
            <person name="Lykidis A."/>
            <person name="Richardson P."/>
        </authorList>
    </citation>
    <scope>NUCLEOTIDE SEQUENCE</scope>
    <source>
        <strain evidence="3">ATCC 25196</strain>
    </source>
</reference>
<feature type="region of interest" description="Disordered" evidence="1">
    <location>
        <begin position="24"/>
        <end position="151"/>
    </location>
</feature>
<proteinExistence type="predicted"/>
<evidence type="ECO:0000256" key="2">
    <source>
        <dbReference type="SAM" id="SignalP"/>
    </source>
</evidence>
<sequence length="151" mass="17630">MNMHFTRLMAPLGFAMLIVQPVAASDDNPWGKPGTQKTQAQRGKEGSEPKPWEVRPWAANPLETKPLQPNPRESRPWEEASEEVRPKDALGQERSVETRRRAGRKARKERAEKSHESKQRLSSYEERSKQRQERWRKLQMQSELYQAGRAR</sequence>
<protein>
    <submittedName>
        <fullName evidence="3">Uncharacterized protein</fullName>
    </submittedName>
</protein>
<evidence type="ECO:0000313" key="5">
    <source>
        <dbReference type="Proteomes" id="UP000002718"/>
    </source>
</evidence>
<dbReference type="AlphaFoldDB" id="Q2Y7V1"/>